<dbReference type="InterPro" id="IPR051534">
    <property type="entry name" value="CBASS_pafABC_assoc_protein"/>
</dbReference>
<dbReference type="Proteomes" id="UP000309618">
    <property type="component" value="Unassembled WGS sequence"/>
</dbReference>
<feature type="domain" description="WCX" evidence="2">
    <location>
        <begin position="238"/>
        <end position="311"/>
    </location>
</feature>
<proteinExistence type="predicted"/>
<dbReference type="AlphaFoldDB" id="A0A4S5CV00"/>
<sequence length="328" mass="37797">MEQLNRALALHQLLLDFRYPVPRSVILERLACSASTFKRLLELLRDRYQAPIIWDPTARGYRYDTDDGRFTLPGVWLTESEAFALLMANRLLQDVQPGLQQQGLAQLQARIGDLLGPQWQNEADRLRVESIGRQYVSPELFLPLVQTLFSRRQLHFLYHPTQHQSEERQVSPQRLCWYRDNWYLLAWCHGREALRLFALSRIVEPKSLDEAACECGTPELDALFANGYGIFAGADLKQAELRFDPSATPWVRDVQWHREQLQTIEPSGHIRLTFPYADQRELVRDLMRFSGEVEVLAPLELRQSVIAAMEAGLKKHEAVAPLAQPVSQ</sequence>
<dbReference type="InterPro" id="IPR057727">
    <property type="entry name" value="WCX_dom"/>
</dbReference>
<dbReference type="RefSeq" id="WP_064341175.1">
    <property type="nucleotide sequence ID" value="NZ_JBLNHQ010000001.1"/>
</dbReference>
<dbReference type="PANTHER" id="PTHR34580">
    <property type="match status" value="1"/>
</dbReference>
<evidence type="ECO:0000313" key="4">
    <source>
        <dbReference type="Proteomes" id="UP000309618"/>
    </source>
</evidence>
<dbReference type="PROSITE" id="PS52050">
    <property type="entry name" value="WYL"/>
    <property type="match status" value="1"/>
</dbReference>
<dbReference type="EMBL" id="SSUX01000002">
    <property type="protein sequence ID" value="THJ47176.1"/>
    <property type="molecule type" value="Genomic_DNA"/>
</dbReference>
<reference evidence="3 4" key="1">
    <citation type="submission" date="2019-04" db="EMBL/GenBank/DDBJ databases">
        <title>Comparative genomics of Aeromonas veronii strains pathogenic to fish.</title>
        <authorList>
            <person name="Cascarano M.C."/>
            <person name="Smyrli M."/>
            <person name="Katharios P."/>
        </authorList>
    </citation>
    <scope>NUCLEOTIDE SEQUENCE [LARGE SCALE GENOMIC DNA]</scope>
    <source>
        <strain evidence="3 4">XU1</strain>
    </source>
</reference>
<evidence type="ECO:0000259" key="2">
    <source>
        <dbReference type="Pfam" id="PF25583"/>
    </source>
</evidence>
<dbReference type="Pfam" id="PF13280">
    <property type="entry name" value="WYL"/>
    <property type="match status" value="1"/>
</dbReference>
<comment type="caution">
    <text evidence="3">The sequence shown here is derived from an EMBL/GenBank/DDBJ whole genome shotgun (WGS) entry which is preliminary data.</text>
</comment>
<organism evidence="3 4">
    <name type="scientific">Aeromonas veronii</name>
    <dbReference type="NCBI Taxonomy" id="654"/>
    <lineage>
        <taxon>Bacteria</taxon>
        <taxon>Pseudomonadati</taxon>
        <taxon>Pseudomonadota</taxon>
        <taxon>Gammaproteobacteria</taxon>
        <taxon>Aeromonadales</taxon>
        <taxon>Aeromonadaceae</taxon>
        <taxon>Aeromonas</taxon>
    </lineage>
</organism>
<evidence type="ECO:0000259" key="1">
    <source>
        <dbReference type="Pfam" id="PF13280"/>
    </source>
</evidence>
<accession>A0A4S5CV00</accession>
<dbReference type="InterPro" id="IPR026881">
    <property type="entry name" value="WYL_dom"/>
</dbReference>
<name>A0A4S5CV00_AERVE</name>
<feature type="domain" description="WYL" evidence="1">
    <location>
        <begin position="140"/>
        <end position="204"/>
    </location>
</feature>
<gene>
    <name evidence="3" type="ORF">E8Q35_04550</name>
</gene>
<dbReference type="Pfam" id="PF25583">
    <property type="entry name" value="WCX"/>
    <property type="match status" value="1"/>
</dbReference>
<dbReference type="PANTHER" id="PTHR34580:SF3">
    <property type="entry name" value="PROTEIN PAFB"/>
    <property type="match status" value="1"/>
</dbReference>
<protein>
    <submittedName>
        <fullName evidence="3">WYL domain-containing protein</fullName>
    </submittedName>
</protein>
<evidence type="ECO:0000313" key="3">
    <source>
        <dbReference type="EMBL" id="THJ47176.1"/>
    </source>
</evidence>